<dbReference type="PANTHER" id="PTHR30349">
    <property type="entry name" value="PHAGE INTEGRASE-RELATED"/>
    <property type="match status" value="1"/>
</dbReference>
<dbReference type="OrthoDB" id="1098628at2"/>
<dbReference type="GO" id="GO:0006310">
    <property type="term" value="P:DNA recombination"/>
    <property type="evidence" value="ECO:0007669"/>
    <property type="project" value="UniProtKB-KW"/>
</dbReference>
<dbReference type="Proteomes" id="UP000305939">
    <property type="component" value="Unassembled WGS sequence"/>
</dbReference>
<protein>
    <submittedName>
        <fullName evidence="5">Site-specific integrase</fullName>
    </submittedName>
</protein>
<dbReference type="InterPro" id="IPR025269">
    <property type="entry name" value="SAM-like_dom"/>
</dbReference>
<dbReference type="PANTHER" id="PTHR30349:SF64">
    <property type="entry name" value="PROPHAGE INTEGRASE INTD-RELATED"/>
    <property type="match status" value="1"/>
</dbReference>
<dbReference type="InterPro" id="IPR035386">
    <property type="entry name" value="Arm-DNA-bind_5"/>
</dbReference>
<dbReference type="AlphaFoldDB" id="A0A4S3LZH4"/>
<dbReference type="InterPro" id="IPR010998">
    <property type="entry name" value="Integrase_recombinase_N"/>
</dbReference>
<dbReference type="SUPFAM" id="SSF56349">
    <property type="entry name" value="DNA breaking-rejoining enzymes"/>
    <property type="match status" value="1"/>
</dbReference>
<gene>
    <name evidence="5" type="ORF">E7Z59_13050</name>
</gene>
<evidence type="ECO:0000256" key="2">
    <source>
        <dbReference type="ARBA" id="ARBA00023125"/>
    </source>
</evidence>
<keyword evidence="2" id="KW-0238">DNA-binding</keyword>
<dbReference type="InterPro" id="IPR011010">
    <property type="entry name" value="DNA_brk_join_enz"/>
</dbReference>
<comment type="caution">
    <text evidence="5">The sequence shown here is derived from an EMBL/GenBank/DDBJ whole genome shotgun (WGS) entry which is preliminary data.</text>
</comment>
<dbReference type="Gene3D" id="1.10.150.130">
    <property type="match status" value="1"/>
</dbReference>
<evidence type="ECO:0000313" key="6">
    <source>
        <dbReference type="Proteomes" id="UP000305939"/>
    </source>
</evidence>
<dbReference type="Pfam" id="PF00589">
    <property type="entry name" value="Phage_integrase"/>
    <property type="match status" value="1"/>
</dbReference>
<sequence>MSTTKFLYINFWTVKAKALRGKLPVYARVTVEGKRAEISTQIRVEPSQWDVKSGRIVGRSEKVRSLNKKLAEVEARIHRCYEELRYEGRFISAVNIKKRYSGEDSSGKTLKDVFTYHKEKMKGILAKGTLKNYGATEKYIFRFLKRTYKVDNLVLKELESRFIVDFEHFLRQQPTLHNNGVMKHLERFKKLIKMAYELEWMDRNIFRHHKLKFQRVDKEFLSQKELEQLINLKPERASLKITRDIFLFSCYTSLAYADVKELRQENLVQKADGKFWIKSKRAKTGVPLNIPLLPIPLKILERYREHPRVSQSGLLLPVYSNQKINAYLKEIATKAEITKKFTFHTARHTFATTVTLSNGMPIETVSKLLGHTKLATTQIYARVLQKKIGQDMEDLERKLASMQP</sequence>
<dbReference type="EMBL" id="SSMC01000003">
    <property type="protein sequence ID" value="THD66705.1"/>
    <property type="molecule type" value="Genomic_DNA"/>
</dbReference>
<keyword evidence="3" id="KW-0233">DNA recombination</keyword>
<dbReference type="GO" id="GO:0003677">
    <property type="term" value="F:DNA binding"/>
    <property type="evidence" value="ECO:0007669"/>
    <property type="project" value="UniProtKB-KW"/>
</dbReference>
<evidence type="ECO:0000256" key="1">
    <source>
        <dbReference type="ARBA" id="ARBA00008857"/>
    </source>
</evidence>
<reference evidence="5 6" key="1">
    <citation type="submission" date="2019-04" db="EMBL/GenBank/DDBJ databases">
        <title>Draft genome sequence of Robertkochia marina CC-AMO-30D.</title>
        <authorList>
            <person name="Hameed A."/>
            <person name="Lin S.-Y."/>
            <person name="Shahina M."/>
            <person name="Lai W.-A."/>
            <person name="Young C.-C."/>
        </authorList>
    </citation>
    <scope>NUCLEOTIDE SEQUENCE [LARGE SCALE GENOMIC DNA]</scope>
    <source>
        <strain evidence="5 6">CC-AMO-30D</strain>
    </source>
</reference>
<dbReference type="RefSeq" id="WP_136336775.1">
    <property type="nucleotide sequence ID" value="NZ_QXMP01000003.1"/>
</dbReference>
<dbReference type="PROSITE" id="PS51898">
    <property type="entry name" value="TYR_RECOMBINASE"/>
    <property type="match status" value="1"/>
</dbReference>
<feature type="domain" description="Tyr recombinase" evidence="4">
    <location>
        <begin position="216"/>
        <end position="394"/>
    </location>
</feature>
<dbReference type="Gene3D" id="1.10.443.10">
    <property type="entry name" value="Intergrase catalytic core"/>
    <property type="match status" value="1"/>
</dbReference>
<evidence type="ECO:0000259" key="4">
    <source>
        <dbReference type="PROSITE" id="PS51898"/>
    </source>
</evidence>
<dbReference type="Pfam" id="PF13102">
    <property type="entry name" value="Phage_int_SAM_5"/>
    <property type="match status" value="1"/>
</dbReference>
<dbReference type="InterPro" id="IPR013762">
    <property type="entry name" value="Integrase-like_cat_sf"/>
</dbReference>
<organism evidence="5 6">
    <name type="scientific">Robertkochia marina</name>
    <dbReference type="NCBI Taxonomy" id="1227945"/>
    <lineage>
        <taxon>Bacteria</taxon>
        <taxon>Pseudomonadati</taxon>
        <taxon>Bacteroidota</taxon>
        <taxon>Flavobacteriia</taxon>
        <taxon>Flavobacteriales</taxon>
        <taxon>Flavobacteriaceae</taxon>
        <taxon>Robertkochia</taxon>
    </lineage>
</organism>
<evidence type="ECO:0000256" key="3">
    <source>
        <dbReference type="ARBA" id="ARBA00023172"/>
    </source>
</evidence>
<dbReference type="CDD" id="cd01185">
    <property type="entry name" value="INTN1_C_like"/>
    <property type="match status" value="1"/>
</dbReference>
<dbReference type="Pfam" id="PF17293">
    <property type="entry name" value="Arm-DNA-bind_5"/>
    <property type="match status" value="1"/>
</dbReference>
<dbReference type="InterPro" id="IPR050090">
    <property type="entry name" value="Tyrosine_recombinase_XerCD"/>
</dbReference>
<accession>A0A4S3LZH4</accession>
<proteinExistence type="inferred from homology"/>
<dbReference type="InterPro" id="IPR002104">
    <property type="entry name" value="Integrase_catalytic"/>
</dbReference>
<dbReference type="GO" id="GO:0015074">
    <property type="term" value="P:DNA integration"/>
    <property type="evidence" value="ECO:0007669"/>
    <property type="project" value="InterPro"/>
</dbReference>
<comment type="similarity">
    <text evidence="1">Belongs to the 'phage' integrase family.</text>
</comment>
<keyword evidence="6" id="KW-1185">Reference proteome</keyword>
<name>A0A4S3LZH4_9FLAO</name>
<evidence type="ECO:0000313" key="5">
    <source>
        <dbReference type="EMBL" id="THD66705.1"/>
    </source>
</evidence>